<dbReference type="AlphaFoldDB" id="A0AAV6JUM2"/>
<accession>A0AAV6JUM2</accession>
<proteinExistence type="predicted"/>
<comment type="caution">
    <text evidence="2">The sequence shown here is derived from an EMBL/GenBank/DDBJ whole genome shotgun (WGS) entry which is preliminary data.</text>
</comment>
<dbReference type="EMBL" id="JACTNZ010000006">
    <property type="protein sequence ID" value="KAG5543842.1"/>
    <property type="molecule type" value="Genomic_DNA"/>
</dbReference>
<protein>
    <submittedName>
        <fullName evidence="2">Uncharacterized protein</fullName>
    </submittedName>
</protein>
<evidence type="ECO:0000313" key="3">
    <source>
        <dbReference type="Proteomes" id="UP000823749"/>
    </source>
</evidence>
<evidence type="ECO:0000256" key="1">
    <source>
        <dbReference type="SAM" id="MobiDB-lite"/>
    </source>
</evidence>
<name>A0AAV6JUM2_9ERIC</name>
<sequence length="100" mass="10689">MVLHPPIPVQPNDRPETRVYCPTPIQQIPLAVSHPNLKNGVISFSYSSAISRASSSLTGETATKQQQTLSSAPFVVSNLSQVSSSGQPPLLKQKCSSSEK</sequence>
<reference evidence="2 3" key="1">
    <citation type="submission" date="2020-08" db="EMBL/GenBank/DDBJ databases">
        <title>Plant Genome Project.</title>
        <authorList>
            <person name="Zhang R.-G."/>
        </authorList>
    </citation>
    <scope>NUCLEOTIDE SEQUENCE [LARGE SCALE GENOMIC DNA]</scope>
    <source>
        <strain evidence="2">WSP0</strain>
        <tissue evidence="2">Leaf</tissue>
    </source>
</reference>
<organism evidence="2 3">
    <name type="scientific">Rhododendron griersonianum</name>
    <dbReference type="NCBI Taxonomy" id="479676"/>
    <lineage>
        <taxon>Eukaryota</taxon>
        <taxon>Viridiplantae</taxon>
        <taxon>Streptophyta</taxon>
        <taxon>Embryophyta</taxon>
        <taxon>Tracheophyta</taxon>
        <taxon>Spermatophyta</taxon>
        <taxon>Magnoliopsida</taxon>
        <taxon>eudicotyledons</taxon>
        <taxon>Gunneridae</taxon>
        <taxon>Pentapetalae</taxon>
        <taxon>asterids</taxon>
        <taxon>Ericales</taxon>
        <taxon>Ericaceae</taxon>
        <taxon>Ericoideae</taxon>
        <taxon>Rhodoreae</taxon>
        <taxon>Rhododendron</taxon>
    </lineage>
</organism>
<keyword evidence="3" id="KW-1185">Reference proteome</keyword>
<evidence type="ECO:0000313" key="2">
    <source>
        <dbReference type="EMBL" id="KAG5543842.1"/>
    </source>
</evidence>
<feature type="region of interest" description="Disordered" evidence="1">
    <location>
        <begin position="80"/>
        <end position="100"/>
    </location>
</feature>
<gene>
    <name evidence="2" type="ORF">RHGRI_016560</name>
</gene>
<dbReference type="Proteomes" id="UP000823749">
    <property type="component" value="Chromosome 6"/>
</dbReference>